<dbReference type="Pfam" id="PF09650">
    <property type="entry name" value="PHA_gran_rgn"/>
    <property type="match status" value="1"/>
</dbReference>
<name>A0A1H7UNW0_9HYPH</name>
<dbReference type="Proteomes" id="UP000199664">
    <property type="component" value="Unassembled WGS sequence"/>
</dbReference>
<organism evidence="1 2">
    <name type="scientific">Bosea lupini</name>
    <dbReference type="NCBI Taxonomy" id="1036779"/>
    <lineage>
        <taxon>Bacteria</taxon>
        <taxon>Pseudomonadati</taxon>
        <taxon>Pseudomonadota</taxon>
        <taxon>Alphaproteobacteria</taxon>
        <taxon>Hyphomicrobiales</taxon>
        <taxon>Boseaceae</taxon>
        <taxon>Bosea</taxon>
    </lineage>
</organism>
<evidence type="ECO:0000313" key="2">
    <source>
        <dbReference type="Proteomes" id="UP000199664"/>
    </source>
</evidence>
<dbReference type="STRING" id="1036779.SAMN04515666_106359"/>
<dbReference type="EMBL" id="FOAN01000006">
    <property type="protein sequence ID" value="SEL98722.1"/>
    <property type="molecule type" value="Genomic_DNA"/>
</dbReference>
<sequence length="108" mass="11820">MKRPVTITISHALGREAARQRLQDGVGKVRDKLGGFGMQLVEESWQGDTLQFGVAALGQTVSGKIEVEDALVRVEVMLPLMLAIFAEKLKLGVEKQAKILLEHKPTKA</sequence>
<dbReference type="InterPro" id="IPR013433">
    <property type="entry name" value="PHA_gran_rgn"/>
</dbReference>
<evidence type="ECO:0000313" key="1">
    <source>
        <dbReference type="EMBL" id="SEL98722.1"/>
    </source>
</evidence>
<protein>
    <submittedName>
        <fullName evidence="1">Putative polyhydroxyalkanoic acid system protein</fullName>
    </submittedName>
</protein>
<gene>
    <name evidence="1" type="ORF">SAMN04515666_106359</name>
</gene>
<proteinExistence type="predicted"/>
<keyword evidence="2" id="KW-1185">Reference proteome</keyword>
<accession>A0A1H7UNW0</accession>
<dbReference type="OrthoDB" id="8853368at2"/>
<reference evidence="2" key="1">
    <citation type="submission" date="2016-10" db="EMBL/GenBank/DDBJ databases">
        <authorList>
            <person name="Varghese N."/>
            <person name="Submissions S."/>
        </authorList>
    </citation>
    <scope>NUCLEOTIDE SEQUENCE [LARGE SCALE GENOMIC DNA]</scope>
    <source>
        <strain evidence="2">LMG 26383,CCUG 61248,R- 45681</strain>
    </source>
</reference>
<dbReference type="RefSeq" id="WP_091837954.1">
    <property type="nucleotide sequence ID" value="NZ_FOAN01000006.1"/>
</dbReference>
<dbReference type="AlphaFoldDB" id="A0A1H7UNW0"/>